<dbReference type="AlphaFoldDB" id="A0AAD7JWP6"/>
<dbReference type="EMBL" id="JARKIB010000014">
    <property type="protein sequence ID" value="KAJ7772208.1"/>
    <property type="molecule type" value="Genomic_DNA"/>
</dbReference>
<gene>
    <name evidence="2" type="ORF">B0H16DRAFT_1880924</name>
</gene>
<accession>A0AAD7JWP6</accession>
<evidence type="ECO:0000259" key="1">
    <source>
        <dbReference type="PROSITE" id="PS50181"/>
    </source>
</evidence>
<name>A0AAD7JWP6_9AGAR</name>
<evidence type="ECO:0000313" key="3">
    <source>
        <dbReference type="Proteomes" id="UP001215598"/>
    </source>
</evidence>
<dbReference type="Pfam" id="PF12937">
    <property type="entry name" value="F-box-like"/>
    <property type="match status" value="1"/>
</dbReference>
<dbReference type="InterPro" id="IPR001810">
    <property type="entry name" value="F-box_dom"/>
</dbReference>
<comment type="caution">
    <text evidence="2">The sequence shown here is derived from an EMBL/GenBank/DDBJ whole genome shotgun (WGS) entry which is preliminary data.</text>
</comment>
<sequence length="274" mass="30621">MASTVPNNVLSPDVFTPAVTRAHIAAITSRMNAVYGYLYALNARRNALKSHLDAYIYPVLTLPNEIISEIFLHTIPLDLRDQTPSVTQGPLLATQICRKWRHIALSSPRLWSSIALELVDVAAEERELNLLKPWLARSQDCLLSISLFYEPPRDPILGIDSNGSVEAFVDAIIPHSKRWQDLEIVTPMSDFMRIDITGEFPLLRTLTLGITNMEAVTAYPRSPTWPYEIFHGAPALTELALARGFEPAVLLPPWAQLTKIYILDADALTARLRA</sequence>
<proteinExistence type="predicted"/>
<dbReference type="PROSITE" id="PS50181">
    <property type="entry name" value="FBOX"/>
    <property type="match status" value="1"/>
</dbReference>
<organism evidence="2 3">
    <name type="scientific">Mycena metata</name>
    <dbReference type="NCBI Taxonomy" id="1033252"/>
    <lineage>
        <taxon>Eukaryota</taxon>
        <taxon>Fungi</taxon>
        <taxon>Dikarya</taxon>
        <taxon>Basidiomycota</taxon>
        <taxon>Agaricomycotina</taxon>
        <taxon>Agaricomycetes</taxon>
        <taxon>Agaricomycetidae</taxon>
        <taxon>Agaricales</taxon>
        <taxon>Marasmiineae</taxon>
        <taxon>Mycenaceae</taxon>
        <taxon>Mycena</taxon>
    </lineage>
</organism>
<dbReference type="Proteomes" id="UP001215598">
    <property type="component" value="Unassembled WGS sequence"/>
</dbReference>
<evidence type="ECO:0000313" key="2">
    <source>
        <dbReference type="EMBL" id="KAJ7772208.1"/>
    </source>
</evidence>
<protein>
    <recommendedName>
        <fullName evidence="1">F-box domain-containing protein</fullName>
    </recommendedName>
</protein>
<dbReference type="Gene3D" id="1.20.1280.50">
    <property type="match status" value="1"/>
</dbReference>
<keyword evidence="3" id="KW-1185">Reference proteome</keyword>
<reference evidence="2" key="1">
    <citation type="submission" date="2023-03" db="EMBL/GenBank/DDBJ databases">
        <title>Massive genome expansion in bonnet fungi (Mycena s.s.) driven by repeated elements and novel gene families across ecological guilds.</title>
        <authorList>
            <consortium name="Lawrence Berkeley National Laboratory"/>
            <person name="Harder C.B."/>
            <person name="Miyauchi S."/>
            <person name="Viragh M."/>
            <person name="Kuo A."/>
            <person name="Thoen E."/>
            <person name="Andreopoulos B."/>
            <person name="Lu D."/>
            <person name="Skrede I."/>
            <person name="Drula E."/>
            <person name="Henrissat B."/>
            <person name="Morin E."/>
            <person name="Kohler A."/>
            <person name="Barry K."/>
            <person name="LaButti K."/>
            <person name="Morin E."/>
            <person name="Salamov A."/>
            <person name="Lipzen A."/>
            <person name="Mereny Z."/>
            <person name="Hegedus B."/>
            <person name="Baldrian P."/>
            <person name="Stursova M."/>
            <person name="Weitz H."/>
            <person name="Taylor A."/>
            <person name="Grigoriev I.V."/>
            <person name="Nagy L.G."/>
            <person name="Martin F."/>
            <person name="Kauserud H."/>
        </authorList>
    </citation>
    <scope>NUCLEOTIDE SEQUENCE</scope>
    <source>
        <strain evidence="2">CBHHK182m</strain>
    </source>
</reference>
<feature type="domain" description="F-box" evidence="1">
    <location>
        <begin position="56"/>
        <end position="114"/>
    </location>
</feature>